<comment type="similarity">
    <text evidence="2">Belongs to the ABC transporter superfamily.</text>
</comment>
<evidence type="ECO:0000256" key="9">
    <source>
        <dbReference type="RuleBase" id="RU363032"/>
    </source>
</evidence>
<dbReference type="InterPro" id="IPR017871">
    <property type="entry name" value="ABC_transporter-like_CS"/>
</dbReference>
<dbReference type="Pfam" id="PF00528">
    <property type="entry name" value="BPD_transp_1"/>
    <property type="match status" value="1"/>
</dbReference>
<feature type="transmembrane region" description="Helical" evidence="9">
    <location>
        <begin position="102"/>
        <end position="122"/>
    </location>
</feature>
<dbReference type="CDD" id="cd06261">
    <property type="entry name" value="TM_PBP2"/>
    <property type="match status" value="1"/>
</dbReference>
<keyword evidence="5" id="KW-0547">Nucleotide-binding</keyword>
<dbReference type="SUPFAM" id="SSF52540">
    <property type="entry name" value="P-loop containing nucleoside triphosphate hydrolases"/>
    <property type="match status" value="2"/>
</dbReference>
<evidence type="ECO:0000256" key="6">
    <source>
        <dbReference type="ARBA" id="ARBA00022840"/>
    </source>
</evidence>
<dbReference type="PROSITE" id="PS50893">
    <property type="entry name" value="ABC_TRANSPORTER_2"/>
    <property type="match status" value="2"/>
</dbReference>
<dbReference type="InterPro" id="IPR027417">
    <property type="entry name" value="P-loop_NTPase"/>
</dbReference>
<dbReference type="GO" id="GO:0005524">
    <property type="term" value="F:ATP binding"/>
    <property type="evidence" value="ECO:0007669"/>
    <property type="project" value="UniProtKB-KW"/>
</dbReference>
<dbReference type="InterPro" id="IPR003593">
    <property type="entry name" value="AAA+_ATPase"/>
</dbReference>
<keyword evidence="4 9" id="KW-0812">Transmembrane</keyword>
<dbReference type="InterPro" id="IPR050319">
    <property type="entry name" value="ABC_transp_ATP-bind"/>
</dbReference>
<evidence type="ECO:0000256" key="2">
    <source>
        <dbReference type="ARBA" id="ARBA00005417"/>
    </source>
</evidence>
<dbReference type="Proteomes" id="UP000234662">
    <property type="component" value="Unassembled WGS sequence"/>
</dbReference>
<gene>
    <name evidence="13" type="ORF">CYJ73_11355</name>
</gene>
<dbReference type="PANTHER" id="PTHR43776">
    <property type="entry name" value="TRANSPORT ATP-BINDING PROTEIN"/>
    <property type="match status" value="1"/>
</dbReference>
<dbReference type="STRING" id="2055.BCM27_06560"/>
<dbReference type="GO" id="GO:0055085">
    <property type="term" value="P:transmembrane transport"/>
    <property type="evidence" value="ECO:0007669"/>
    <property type="project" value="InterPro"/>
</dbReference>
<organism evidence="13 14">
    <name type="scientific">Gordonia terrae</name>
    <dbReference type="NCBI Taxonomy" id="2055"/>
    <lineage>
        <taxon>Bacteria</taxon>
        <taxon>Bacillati</taxon>
        <taxon>Actinomycetota</taxon>
        <taxon>Actinomycetes</taxon>
        <taxon>Mycobacteriales</taxon>
        <taxon>Gordoniaceae</taxon>
        <taxon>Gordonia</taxon>
    </lineage>
</organism>
<evidence type="ECO:0000259" key="12">
    <source>
        <dbReference type="PROSITE" id="PS50928"/>
    </source>
</evidence>
<evidence type="ECO:0000256" key="7">
    <source>
        <dbReference type="ARBA" id="ARBA00022989"/>
    </source>
</evidence>
<keyword evidence="3 9" id="KW-0813">Transport</keyword>
<keyword evidence="7 9" id="KW-1133">Transmembrane helix</keyword>
<dbReference type="SUPFAM" id="SSF161098">
    <property type="entry name" value="MetI-like"/>
    <property type="match status" value="1"/>
</dbReference>
<evidence type="ECO:0000256" key="10">
    <source>
        <dbReference type="SAM" id="MobiDB-lite"/>
    </source>
</evidence>
<feature type="transmembrane region" description="Helical" evidence="9">
    <location>
        <begin position="12"/>
        <end position="31"/>
    </location>
</feature>
<dbReference type="CDD" id="cd03257">
    <property type="entry name" value="ABC_NikE_OppD_transporters"/>
    <property type="match status" value="1"/>
</dbReference>
<dbReference type="EMBL" id="PKJC01000007">
    <property type="protein sequence ID" value="PKZ65276.1"/>
    <property type="molecule type" value="Genomic_DNA"/>
</dbReference>
<evidence type="ECO:0000256" key="8">
    <source>
        <dbReference type="ARBA" id="ARBA00023136"/>
    </source>
</evidence>
<evidence type="ECO:0008006" key="15">
    <source>
        <dbReference type="Google" id="ProtNLM"/>
    </source>
</evidence>
<evidence type="ECO:0000256" key="4">
    <source>
        <dbReference type="ARBA" id="ARBA00022692"/>
    </source>
</evidence>
<comment type="caution">
    <text evidence="13">The sequence shown here is derived from an EMBL/GenBank/DDBJ whole genome shotgun (WGS) entry which is preliminary data.</text>
</comment>
<dbReference type="Gene3D" id="1.10.3720.10">
    <property type="entry name" value="MetI-like"/>
    <property type="match status" value="1"/>
</dbReference>
<keyword evidence="8 9" id="KW-0472">Membrane</keyword>
<reference evidence="13 14" key="1">
    <citation type="submission" date="2017-12" db="EMBL/GenBank/DDBJ databases">
        <title>Phylogenetic diversity of female urinary microbiome.</title>
        <authorList>
            <person name="Thomas-White K."/>
            <person name="Wolfe A.J."/>
        </authorList>
    </citation>
    <scope>NUCLEOTIDE SEQUENCE [LARGE SCALE GENOMIC DNA]</scope>
    <source>
        <strain evidence="13 14">UMB0777</strain>
    </source>
</reference>
<sequence length="759" mass="80341">MSTRCRRLVGPAAVLGVLVIVIVLGPFVAPFSPTAIASVPFETPSSNHWLGTDFVGRDVLSRVLHGGHRLVLMTAVALSVSYVVGVLLGVTAGMSRRLDGWVMRPVDAITVLPWFLLLVVIATTMGKGPVAVCLTVGVATVPWVAKIVRTATIELMDAGFVEAAIARGETLRWIAVAQVLPNLRPVLLADAGIRVSGTIALVTAGSFLGLGVTQPQPDWALMVTENKGGMALTPWPVVVPAVCIASLVVAVNLLVDRLSEPPEPSPRGPRQRVRRPLNRPDATAGNPISVSGLTVAAPDGTPLVAIDALEVRRGETLAVVGPSGAGKTTTALALVDALPPGFVTAGTVRVQAPADGGRRLGYVPQDPGTSLNPSMRIGSALREVRRAHRSRRARDIEILLAELGLPTDREFLRRYPAQLSGGQQQRVLLAIALLGSPGVLVLDEPTSGLDAATADELVGVLDRLRSGRTVIVITHDLHRISRIVDRVVMLDGGRITGECQADELPASHVPAAVAPAARFVDDAGPRVVVRGLTADHGRATVLHDVSFEIGRGECLAIVGRSGAGKSTLARCLAGLHPPTDGELLLDGARLASTARDRSIDQRRAISMVYQNPRRSLDPRRTVGRELRRVLRVLRGLDGVAADREIASLLAAVHLGPEMLDRRPGELSGGQIQRVAIARALAGGPDVLICDEITSSLDEVAADAVLRILEELRATGTSMLLISHDARTVRRMADQVRTMIDGRVSWTACDSDSSFRRAGV</sequence>
<dbReference type="PROSITE" id="PS50928">
    <property type="entry name" value="ABC_TM1"/>
    <property type="match status" value="1"/>
</dbReference>
<dbReference type="Pfam" id="PF00005">
    <property type="entry name" value="ABC_tran"/>
    <property type="match status" value="2"/>
</dbReference>
<evidence type="ECO:0000256" key="1">
    <source>
        <dbReference type="ARBA" id="ARBA00004141"/>
    </source>
</evidence>
<dbReference type="GO" id="GO:0016887">
    <property type="term" value="F:ATP hydrolysis activity"/>
    <property type="evidence" value="ECO:0007669"/>
    <property type="project" value="InterPro"/>
</dbReference>
<feature type="transmembrane region" description="Helical" evidence="9">
    <location>
        <begin position="70"/>
        <end position="90"/>
    </location>
</feature>
<dbReference type="InterPro" id="IPR003439">
    <property type="entry name" value="ABC_transporter-like_ATP-bd"/>
</dbReference>
<comment type="subcellular location">
    <subcellularLocation>
        <location evidence="9">Cell membrane</location>
        <topology evidence="9">Multi-pass membrane protein</topology>
    </subcellularLocation>
    <subcellularLocation>
        <location evidence="1">Membrane</location>
        <topology evidence="1">Multi-pass membrane protein</topology>
    </subcellularLocation>
</comment>
<evidence type="ECO:0000313" key="14">
    <source>
        <dbReference type="Proteomes" id="UP000234662"/>
    </source>
</evidence>
<comment type="similarity">
    <text evidence="9">Belongs to the binding-protein-dependent transport system permease family.</text>
</comment>
<evidence type="ECO:0000313" key="13">
    <source>
        <dbReference type="EMBL" id="PKZ65276.1"/>
    </source>
</evidence>
<feature type="domain" description="ABC transporter" evidence="11">
    <location>
        <begin position="527"/>
        <end position="759"/>
    </location>
</feature>
<dbReference type="PROSITE" id="PS00211">
    <property type="entry name" value="ABC_TRANSPORTER_1"/>
    <property type="match status" value="2"/>
</dbReference>
<feature type="region of interest" description="Disordered" evidence="10">
    <location>
        <begin position="259"/>
        <end position="291"/>
    </location>
</feature>
<feature type="domain" description="ABC transmembrane type-1" evidence="12">
    <location>
        <begin position="67"/>
        <end position="255"/>
    </location>
</feature>
<evidence type="ECO:0000256" key="5">
    <source>
        <dbReference type="ARBA" id="ARBA00022741"/>
    </source>
</evidence>
<proteinExistence type="inferred from homology"/>
<dbReference type="PANTHER" id="PTHR43776:SF7">
    <property type="entry name" value="D,D-DIPEPTIDE TRANSPORT ATP-BINDING PROTEIN DDPF-RELATED"/>
    <property type="match status" value="1"/>
</dbReference>
<dbReference type="InterPro" id="IPR000515">
    <property type="entry name" value="MetI-like"/>
</dbReference>
<dbReference type="Gene3D" id="3.40.50.300">
    <property type="entry name" value="P-loop containing nucleotide triphosphate hydrolases"/>
    <property type="match status" value="2"/>
</dbReference>
<feature type="domain" description="ABC transporter" evidence="11">
    <location>
        <begin position="288"/>
        <end position="517"/>
    </location>
</feature>
<dbReference type="SMART" id="SM00382">
    <property type="entry name" value="AAA"/>
    <property type="match status" value="2"/>
</dbReference>
<protein>
    <recommendedName>
        <fullName evidence="15">Glutathione import ATP-binding protein GsiA</fullName>
    </recommendedName>
</protein>
<keyword evidence="6" id="KW-0067">ATP-binding</keyword>
<dbReference type="AlphaFoldDB" id="A0A2I1R841"/>
<evidence type="ECO:0000256" key="3">
    <source>
        <dbReference type="ARBA" id="ARBA00022448"/>
    </source>
</evidence>
<dbReference type="InterPro" id="IPR035906">
    <property type="entry name" value="MetI-like_sf"/>
</dbReference>
<name>A0A2I1R841_9ACTN</name>
<dbReference type="RefSeq" id="WP_101820260.1">
    <property type="nucleotide sequence ID" value="NZ_PKJC01000007.1"/>
</dbReference>
<evidence type="ECO:0000259" key="11">
    <source>
        <dbReference type="PROSITE" id="PS50893"/>
    </source>
</evidence>
<accession>A0A2I1R841</accession>
<dbReference type="GO" id="GO:0005886">
    <property type="term" value="C:plasma membrane"/>
    <property type="evidence" value="ECO:0007669"/>
    <property type="project" value="UniProtKB-SubCell"/>
</dbReference>